<dbReference type="RefSeq" id="WP_340148091.1">
    <property type="nucleotide sequence ID" value="NZ_QQZY01000001.1"/>
</dbReference>
<dbReference type="GO" id="GO:0005975">
    <property type="term" value="P:carbohydrate metabolic process"/>
    <property type="evidence" value="ECO:0007669"/>
    <property type="project" value="InterPro"/>
</dbReference>
<name>A0A7M2Z0M3_9ACTN</name>
<accession>A0A7M2Z0M3</accession>
<dbReference type="Pfam" id="PF00723">
    <property type="entry name" value="Glyco_hydro_15"/>
    <property type="match status" value="1"/>
</dbReference>
<dbReference type="Gene3D" id="1.50.10.10">
    <property type="match status" value="1"/>
</dbReference>
<dbReference type="SUPFAM" id="SSF48208">
    <property type="entry name" value="Six-hairpin glycosidases"/>
    <property type="match status" value="1"/>
</dbReference>
<comment type="caution">
    <text evidence="2">The sequence shown here is derived from an EMBL/GenBank/DDBJ whole genome shotgun (WGS) entry which is preliminary data.</text>
</comment>
<evidence type="ECO:0000313" key="2">
    <source>
        <dbReference type="EMBL" id="RDI75968.1"/>
    </source>
</evidence>
<reference evidence="2 3" key="1">
    <citation type="submission" date="2018-07" db="EMBL/GenBank/DDBJ databases">
        <title>High-quality-draft genome sequence of Gaiella occulta.</title>
        <authorList>
            <person name="Severino R."/>
            <person name="Froufe H.J.C."/>
            <person name="Rainey F.A."/>
            <person name="Barroso C."/>
            <person name="Albuquerque L."/>
            <person name="Lobo-Da-Cunha A."/>
            <person name="Da Costa M.S."/>
            <person name="Egas C."/>
        </authorList>
    </citation>
    <scope>NUCLEOTIDE SEQUENCE [LARGE SCALE GENOMIC DNA]</scope>
    <source>
        <strain evidence="2 3">F2-233</strain>
    </source>
</reference>
<sequence length="660" mass="71443">MEGELGPAGAFDATGRRVAFMPAAVLGNGSLLVTLSARGEVERLFWPHVDGPQHLGELRLGLCPNGRTHWLDEEPFSWEQRYDEDASILRTVARDGEHTVEIVDAVHPHDPVLVRRIHSDGEGRRIVALCCPMLEEAHFYGAAYVDPGTGALVFYRRHVAVAIALSCADERAVGRTRRGHHYSVLDDACDGRLDGDAVAHRQPLEGALAGDLRGDATLLVAFAADAAAALALVREHGRAAPGAAETARRRHDAGRLAAARPASPGPEGLDALYRRSLLVLEDLTDRATGATVAAPEMDPRFLRSGGYGFVWPRDLAYISLALLAAGKADLVAPSLRWLSRHQAPEGLWLQRHWTDGALAPAWSMHQLDETGAALFAYEAAWRELEDESLDAELWPSMRRGADFLTRFVDGETGLPLASVDLWEQHDGQHTYTAAATVAGLRAGAAMAARHEPALRRRYAAAAASIACALDAHLWSEEHGRFLRSRNVGRSDAAGLPPGCAFARNLPYPNRTIRSVDPRDTRLDSSLLGLAWPFVSLDLSSQRLRATVDAVASGLAAPCGGTYRHEDDTYAGGNPWLISTLWLGLARRLLGDEVGHRGALEYVLSRRTGLDLLPEQVLPDGRPAWVLPLAWSHAMLLLAARPELTIVRDLADATAAARSSA</sequence>
<dbReference type="AlphaFoldDB" id="A0A7M2Z0M3"/>
<dbReference type="InterPro" id="IPR008928">
    <property type="entry name" value="6-hairpin_glycosidase_sf"/>
</dbReference>
<evidence type="ECO:0000259" key="1">
    <source>
        <dbReference type="Pfam" id="PF00723"/>
    </source>
</evidence>
<dbReference type="PANTHER" id="PTHR31616:SF0">
    <property type="entry name" value="GLUCAN 1,4-ALPHA-GLUCOSIDASE"/>
    <property type="match status" value="1"/>
</dbReference>
<keyword evidence="2" id="KW-0378">Hydrolase</keyword>
<dbReference type="EMBL" id="QQZY01000001">
    <property type="protein sequence ID" value="RDI75968.1"/>
    <property type="molecule type" value="Genomic_DNA"/>
</dbReference>
<keyword evidence="3" id="KW-1185">Reference proteome</keyword>
<evidence type="ECO:0000313" key="3">
    <source>
        <dbReference type="Proteomes" id="UP000254134"/>
    </source>
</evidence>
<reference evidence="3" key="2">
    <citation type="journal article" date="2019" name="MicrobiologyOpen">
        <title>High-quality draft genome sequence of Gaiella occulta isolated from a 150 meter deep mineral water borehole and comparison with the genome sequences of other deep-branching lineages of the phylum Actinobacteria.</title>
        <authorList>
            <person name="Severino R."/>
            <person name="Froufe H.J.C."/>
            <person name="Barroso C."/>
            <person name="Albuquerque L."/>
            <person name="Lobo-da-Cunha A."/>
            <person name="da Costa M.S."/>
            <person name="Egas C."/>
        </authorList>
    </citation>
    <scope>NUCLEOTIDE SEQUENCE [LARGE SCALE GENOMIC DNA]</scope>
    <source>
        <strain evidence="3">F2-233</strain>
    </source>
</reference>
<dbReference type="Proteomes" id="UP000254134">
    <property type="component" value="Unassembled WGS sequence"/>
</dbReference>
<organism evidence="2 3">
    <name type="scientific">Gaiella occulta</name>
    <dbReference type="NCBI Taxonomy" id="1002870"/>
    <lineage>
        <taxon>Bacteria</taxon>
        <taxon>Bacillati</taxon>
        <taxon>Actinomycetota</taxon>
        <taxon>Thermoleophilia</taxon>
        <taxon>Gaiellales</taxon>
        <taxon>Gaiellaceae</taxon>
        <taxon>Gaiella</taxon>
    </lineage>
</organism>
<dbReference type="PANTHER" id="PTHR31616">
    <property type="entry name" value="TREHALASE"/>
    <property type="match status" value="1"/>
</dbReference>
<dbReference type="InterPro" id="IPR012341">
    <property type="entry name" value="6hp_glycosidase-like_sf"/>
</dbReference>
<dbReference type="InterPro" id="IPR011613">
    <property type="entry name" value="GH15-like"/>
</dbReference>
<feature type="domain" description="GH15-like" evidence="1">
    <location>
        <begin position="273"/>
        <end position="581"/>
    </location>
</feature>
<protein>
    <submittedName>
        <fullName evidence="2">Glucoamylase/glycosyl hydrolase</fullName>
    </submittedName>
</protein>
<proteinExistence type="predicted"/>
<dbReference type="GO" id="GO:0004553">
    <property type="term" value="F:hydrolase activity, hydrolyzing O-glycosyl compounds"/>
    <property type="evidence" value="ECO:0007669"/>
    <property type="project" value="TreeGrafter"/>
</dbReference>
<gene>
    <name evidence="2" type="ORF">Gocc_0387</name>
</gene>